<comment type="function">
    <text evidence="3 17">General (non sugar-specific) component of the phosphoenolpyruvate-dependent sugar phosphotransferase system (sugar PTS). This major carbohydrate active-transport system catalyzes the phosphorylation of incoming sugar substrates concomitantly with their translocation across the cell membrane. Enzyme I transfers the phosphoryl group from phosphoenolpyruvate (PEP) to the phosphoryl carrier protein (HPr).</text>
</comment>
<evidence type="ECO:0000313" key="25">
    <source>
        <dbReference type="Proteomes" id="UP000018766"/>
    </source>
</evidence>
<dbReference type="NCBIfam" id="TIGR01417">
    <property type="entry name" value="PTS_I_fam"/>
    <property type="match status" value="1"/>
</dbReference>
<evidence type="ECO:0000256" key="3">
    <source>
        <dbReference type="ARBA" id="ARBA00002728"/>
    </source>
</evidence>
<feature type="binding site" evidence="19">
    <location>
        <position position="351"/>
    </location>
    <ligand>
        <name>phosphoenolpyruvate</name>
        <dbReference type="ChEBI" id="CHEBI:58702"/>
    </ligand>
</feature>
<dbReference type="PIRSF" id="PIRSF000732">
    <property type="entry name" value="PTS_enzyme_I"/>
    <property type="match status" value="1"/>
</dbReference>
<dbReference type="SUPFAM" id="SSF47831">
    <property type="entry name" value="Enzyme I of the PEP:sugar phosphotransferase system HPr-binding (sub)domain"/>
    <property type="match status" value="1"/>
</dbReference>
<evidence type="ECO:0000256" key="14">
    <source>
        <dbReference type="ARBA" id="ARBA00022777"/>
    </source>
</evidence>
<comment type="cofactor">
    <cofactor evidence="2 17 20">
        <name>Mg(2+)</name>
        <dbReference type="ChEBI" id="CHEBI:18420"/>
    </cofactor>
</comment>
<dbReference type="AlphaFoldDB" id="V8FZQ7"/>
<dbReference type="InterPro" id="IPR040442">
    <property type="entry name" value="Pyrv_kinase-like_dom_sf"/>
</dbReference>
<evidence type="ECO:0000259" key="23">
    <source>
        <dbReference type="Pfam" id="PF05524"/>
    </source>
</evidence>
<keyword evidence="14 17" id="KW-0418">Kinase</keyword>
<protein>
    <recommendedName>
        <fullName evidence="7 17">Phosphoenolpyruvate-protein phosphotransferase</fullName>
        <ecNumber evidence="6 17">2.7.3.9</ecNumber>
    </recommendedName>
    <alternativeName>
        <fullName evidence="16 17">Phosphotransferase system, enzyme I</fullName>
    </alternativeName>
</protein>
<evidence type="ECO:0000256" key="1">
    <source>
        <dbReference type="ARBA" id="ARBA00000683"/>
    </source>
</evidence>
<dbReference type="PANTHER" id="PTHR46244">
    <property type="entry name" value="PHOSPHOENOLPYRUVATE-PROTEIN PHOSPHOTRANSFERASE"/>
    <property type="match status" value="1"/>
</dbReference>
<dbReference type="InterPro" id="IPR036637">
    <property type="entry name" value="Phosphohistidine_dom_sf"/>
</dbReference>
<dbReference type="Gene3D" id="3.50.30.10">
    <property type="entry name" value="Phosphohistidine domain"/>
    <property type="match status" value="1"/>
</dbReference>
<comment type="subcellular location">
    <subcellularLocation>
        <location evidence="4 17">Cytoplasm</location>
    </subcellularLocation>
</comment>
<dbReference type="InterPro" id="IPR050499">
    <property type="entry name" value="PEP-utilizing_PTS_enzyme"/>
</dbReference>
<keyword evidence="15 17" id="KW-0460">Magnesium</keyword>
<keyword evidence="13 17" id="KW-0479">Metal-binding</keyword>
<feature type="active site" description="Tele-phosphohistidine intermediate" evidence="18">
    <location>
        <position position="208"/>
    </location>
</feature>
<dbReference type="PATRIC" id="fig|1414851.3.peg.1916"/>
<comment type="similarity">
    <text evidence="5 17">Belongs to the PEP-utilizing enzyme family.</text>
</comment>
<dbReference type="InterPro" id="IPR018274">
    <property type="entry name" value="PEP_util_AS"/>
</dbReference>
<dbReference type="GO" id="GO:0009401">
    <property type="term" value="P:phosphoenolpyruvate-dependent sugar phosphotransferase system"/>
    <property type="evidence" value="ECO:0007669"/>
    <property type="project" value="UniProtKB-KW"/>
</dbReference>
<dbReference type="Pfam" id="PF02896">
    <property type="entry name" value="PEP-utilizers_C"/>
    <property type="match status" value="1"/>
</dbReference>
<name>V8FZQ7_9BURK</name>
<dbReference type="InterPro" id="IPR000121">
    <property type="entry name" value="PEP_util_C"/>
</dbReference>
<feature type="domain" description="PEP-utilising enzyme C-terminal" evidence="22">
    <location>
        <begin position="275"/>
        <end position="559"/>
    </location>
</feature>
<evidence type="ECO:0000256" key="7">
    <source>
        <dbReference type="ARBA" id="ARBA00016544"/>
    </source>
</evidence>
<dbReference type="RefSeq" id="WP_023951964.1">
    <property type="nucleotide sequence ID" value="NZ_AYSV01000098.1"/>
</dbReference>
<dbReference type="Pfam" id="PF00391">
    <property type="entry name" value="PEP-utilizers"/>
    <property type="match status" value="1"/>
</dbReference>
<feature type="binding site" evidence="20">
    <location>
        <position position="473"/>
    </location>
    <ligand>
        <name>Mg(2+)</name>
        <dbReference type="ChEBI" id="CHEBI:18420"/>
    </ligand>
</feature>
<keyword evidence="9 17" id="KW-0963">Cytoplasm</keyword>
<dbReference type="InterPro" id="IPR006318">
    <property type="entry name" value="PTS_EI-like"/>
</dbReference>
<evidence type="ECO:0000256" key="12">
    <source>
        <dbReference type="ARBA" id="ARBA00022683"/>
    </source>
</evidence>
<feature type="domain" description="Phosphotransferase system enzyme I N-terminal" evidence="23">
    <location>
        <begin position="16"/>
        <end position="139"/>
    </location>
</feature>
<feature type="binding site" evidence="19">
    <location>
        <position position="315"/>
    </location>
    <ligand>
        <name>phosphoenolpyruvate</name>
        <dbReference type="ChEBI" id="CHEBI:58702"/>
    </ligand>
</feature>
<feature type="active site" description="Proton donor" evidence="18">
    <location>
        <position position="520"/>
    </location>
</feature>
<evidence type="ECO:0000256" key="6">
    <source>
        <dbReference type="ARBA" id="ARBA00012232"/>
    </source>
</evidence>
<reference evidence="24 25" key="1">
    <citation type="submission" date="2013-11" db="EMBL/GenBank/DDBJ databases">
        <title>Genomic analysis of Pelistega sp. HM-7.</title>
        <authorList>
            <person name="Kumbhare S.V."/>
            <person name="Shetty S.A."/>
            <person name="Sharma O."/>
            <person name="Dhotre D.P."/>
        </authorList>
    </citation>
    <scope>NUCLEOTIDE SEQUENCE [LARGE SCALE GENOMIC DNA]</scope>
    <source>
        <strain evidence="24 25">HM-7</strain>
    </source>
</reference>
<evidence type="ECO:0000256" key="4">
    <source>
        <dbReference type="ARBA" id="ARBA00004496"/>
    </source>
</evidence>
<comment type="caution">
    <text evidence="24">The sequence shown here is derived from an EMBL/GenBank/DDBJ whole genome shotgun (WGS) entry which is preliminary data.</text>
</comment>
<evidence type="ECO:0000259" key="22">
    <source>
        <dbReference type="Pfam" id="PF02896"/>
    </source>
</evidence>
<comment type="catalytic activity">
    <reaction evidence="1 17">
        <text>L-histidyl-[protein] + phosphoenolpyruvate = N(pros)-phospho-L-histidyl-[protein] + pyruvate</text>
        <dbReference type="Rhea" id="RHEA:23880"/>
        <dbReference type="Rhea" id="RHEA-COMP:9745"/>
        <dbReference type="Rhea" id="RHEA-COMP:9746"/>
        <dbReference type="ChEBI" id="CHEBI:15361"/>
        <dbReference type="ChEBI" id="CHEBI:29979"/>
        <dbReference type="ChEBI" id="CHEBI:58702"/>
        <dbReference type="ChEBI" id="CHEBI:64837"/>
        <dbReference type="EC" id="2.7.3.9"/>
    </reaction>
</comment>
<evidence type="ECO:0000256" key="5">
    <source>
        <dbReference type="ARBA" id="ARBA00007837"/>
    </source>
</evidence>
<keyword evidence="25" id="KW-1185">Reference proteome</keyword>
<dbReference type="Pfam" id="PF05524">
    <property type="entry name" value="PEP-utilisers_N"/>
    <property type="match status" value="1"/>
</dbReference>
<keyword evidence="8 17" id="KW-0813">Transport</keyword>
<proteinExistence type="inferred from homology"/>
<keyword evidence="10 17" id="KW-0762">Sugar transport</keyword>
<accession>V8FZQ7</accession>
<keyword evidence="11 17" id="KW-0808">Transferase</keyword>
<feature type="binding site" evidence="19">
    <location>
        <begin position="472"/>
        <end position="473"/>
    </location>
    <ligand>
        <name>phosphoenolpyruvate</name>
        <dbReference type="ChEBI" id="CHEBI:58702"/>
    </ligand>
</feature>
<dbReference type="InterPro" id="IPR023151">
    <property type="entry name" value="PEP_util_CS"/>
</dbReference>
<evidence type="ECO:0000256" key="2">
    <source>
        <dbReference type="ARBA" id="ARBA00001946"/>
    </source>
</evidence>
<dbReference type="Proteomes" id="UP000018766">
    <property type="component" value="Unassembled WGS sequence"/>
</dbReference>
<feature type="binding site" evidence="20">
    <location>
        <position position="449"/>
    </location>
    <ligand>
        <name>Mg(2+)</name>
        <dbReference type="ChEBI" id="CHEBI:18420"/>
    </ligand>
</feature>
<gene>
    <name evidence="24" type="ORF">V757_09250</name>
</gene>
<dbReference type="InterPro" id="IPR015813">
    <property type="entry name" value="Pyrv/PenolPyrv_kinase-like_dom"/>
</dbReference>
<dbReference type="Gene3D" id="1.10.274.10">
    <property type="entry name" value="PtsI, HPr-binding domain"/>
    <property type="match status" value="1"/>
</dbReference>
<dbReference type="InterPro" id="IPR024692">
    <property type="entry name" value="PTS_EI"/>
</dbReference>
<evidence type="ECO:0000256" key="15">
    <source>
        <dbReference type="ARBA" id="ARBA00022842"/>
    </source>
</evidence>
<evidence type="ECO:0000256" key="13">
    <source>
        <dbReference type="ARBA" id="ARBA00022723"/>
    </source>
</evidence>
<dbReference type="SUPFAM" id="SSF52009">
    <property type="entry name" value="Phosphohistidine domain"/>
    <property type="match status" value="1"/>
</dbReference>
<evidence type="ECO:0000256" key="17">
    <source>
        <dbReference type="PIRNR" id="PIRNR000732"/>
    </source>
</evidence>
<keyword evidence="24" id="KW-0670">Pyruvate</keyword>
<dbReference type="InterPro" id="IPR008279">
    <property type="entry name" value="PEP-util_enz_mobile_dom"/>
</dbReference>
<dbReference type="GO" id="GO:0005737">
    <property type="term" value="C:cytoplasm"/>
    <property type="evidence" value="ECO:0007669"/>
    <property type="project" value="UniProtKB-SubCell"/>
</dbReference>
<feature type="domain" description="PEP-utilising enzyme mobile" evidence="21">
    <location>
        <begin position="176"/>
        <end position="244"/>
    </location>
</feature>
<dbReference type="Gene3D" id="3.20.20.60">
    <property type="entry name" value="Phosphoenolpyruvate-binding domains"/>
    <property type="match status" value="1"/>
</dbReference>
<sequence length="585" mass="64680">MEQKETDNVTAVMALHGKGVAKGIAIGQAVIMGAALLEVSHHLIAPEDIESECVRLDNALRAVFNDLEYIKNNLPADAPIELAPLLTVHSLLVADPLLASETKNLIRHHRYNAEWAITTQGQVLSKQFSQMEDEYLRERASDVNQVIERVLSFLSGVKSFDLKSIQTEQVTDLPFIVVAHDISPADMLNLRDKHFGAFVTDAGGPTSHTAIVARSMHVPAVVGMKNVRSLVKDRDLMIVDGEAGLVIVNPSPLILSQYCRLQKQYETEREFLLLQKDAPAVTVDGVHIELEANIELPEEAKLALEMGATGIGLYRSEFLFMNREQLPSEDEQYEAYSSVLKTMGNKPVTIRTLDIGSDKNLNDEATVAVNPALGLRAVRYCLAHPEMFLTQLRALLRASVHGRLRILIPMISHMHEVFAVKQYLEQAQNELMAEGYSINDNIELGAMVEIPAIAIAIEPFLKELDFVSIGTNDLIQYTLAVDRVDDEVVNLYDSVHPAVLRLIHMTIQAGDKAGKHVAVCGEMAGDVLYTRLLLGLGLKSFSMHPQHIPDIKQIVRHAHTNVLRTKVAKTLNHAIAIDLDEVNAS</sequence>
<evidence type="ECO:0000313" key="24">
    <source>
        <dbReference type="EMBL" id="ETD69178.1"/>
    </source>
</evidence>
<dbReference type="InterPro" id="IPR008731">
    <property type="entry name" value="PTS_EIN"/>
</dbReference>
<dbReference type="PROSITE" id="PS00742">
    <property type="entry name" value="PEP_ENZYMES_2"/>
    <property type="match status" value="1"/>
</dbReference>
<dbReference type="EMBL" id="AYSV01000098">
    <property type="protein sequence ID" value="ETD69178.1"/>
    <property type="molecule type" value="Genomic_DNA"/>
</dbReference>
<dbReference type="GO" id="GO:0008965">
    <property type="term" value="F:phosphoenolpyruvate-protein phosphotransferase activity"/>
    <property type="evidence" value="ECO:0007669"/>
    <property type="project" value="UniProtKB-EC"/>
</dbReference>
<feature type="binding site" evidence="19">
    <location>
        <position position="483"/>
    </location>
    <ligand>
        <name>phosphoenolpyruvate</name>
        <dbReference type="ChEBI" id="CHEBI:58702"/>
    </ligand>
</feature>
<evidence type="ECO:0000256" key="20">
    <source>
        <dbReference type="PIRSR" id="PIRSR000732-3"/>
    </source>
</evidence>
<evidence type="ECO:0000256" key="16">
    <source>
        <dbReference type="ARBA" id="ARBA00033235"/>
    </source>
</evidence>
<dbReference type="SUPFAM" id="SSF51621">
    <property type="entry name" value="Phosphoenolpyruvate/pyruvate domain"/>
    <property type="match status" value="1"/>
</dbReference>
<organism evidence="24 25">
    <name type="scientific">Pelistega indica</name>
    <dbReference type="NCBI Taxonomy" id="1414851"/>
    <lineage>
        <taxon>Bacteria</taxon>
        <taxon>Pseudomonadati</taxon>
        <taxon>Pseudomonadota</taxon>
        <taxon>Betaproteobacteria</taxon>
        <taxon>Burkholderiales</taxon>
        <taxon>Alcaligenaceae</taxon>
        <taxon>Pelistega</taxon>
    </lineage>
</organism>
<dbReference type="PROSITE" id="PS00370">
    <property type="entry name" value="PEP_ENZYMES_PHOS_SITE"/>
    <property type="match status" value="1"/>
</dbReference>
<dbReference type="GO" id="GO:0016301">
    <property type="term" value="F:kinase activity"/>
    <property type="evidence" value="ECO:0007669"/>
    <property type="project" value="UniProtKB-KW"/>
</dbReference>
<dbReference type="InterPro" id="IPR036618">
    <property type="entry name" value="PtsI_HPr-bd_sf"/>
</dbReference>
<evidence type="ECO:0000256" key="19">
    <source>
        <dbReference type="PIRSR" id="PIRSR000732-2"/>
    </source>
</evidence>
<keyword evidence="12 17" id="KW-0598">Phosphotransferase system</keyword>
<dbReference type="PRINTS" id="PR01736">
    <property type="entry name" value="PHPHTRNFRASE"/>
</dbReference>
<evidence type="ECO:0000256" key="11">
    <source>
        <dbReference type="ARBA" id="ARBA00022679"/>
    </source>
</evidence>
<evidence type="ECO:0000256" key="10">
    <source>
        <dbReference type="ARBA" id="ARBA00022597"/>
    </source>
</evidence>
<dbReference type="GO" id="GO:0046872">
    <property type="term" value="F:metal ion binding"/>
    <property type="evidence" value="ECO:0007669"/>
    <property type="project" value="UniProtKB-KW"/>
</dbReference>
<evidence type="ECO:0000256" key="9">
    <source>
        <dbReference type="ARBA" id="ARBA00022490"/>
    </source>
</evidence>
<evidence type="ECO:0000256" key="18">
    <source>
        <dbReference type="PIRSR" id="PIRSR000732-1"/>
    </source>
</evidence>
<dbReference type="PANTHER" id="PTHR46244:SF3">
    <property type="entry name" value="PHOSPHOENOLPYRUVATE-PROTEIN PHOSPHOTRANSFERASE"/>
    <property type="match status" value="1"/>
</dbReference>
<evidence type="ECO:0000259" key="21">
    <source>
        <dbReference type="Pfam" id="PF00391"/>
    </source>
</evidence>
<dbReference type="EC" id="2.7.3.9" evidence="6 17"/>
<evidence type="ECO:0000256" key="8">
    <source>
        <dbReference type="ARBA" id="ARBA00022448"/>
    </source>
</evidence>